<proteinExistence type="predicted"/>
<sequence length="146" mass="16749">MARDSWESGRFAHVFEDWRHDSDASSRPGFVHLSGRDLFAWVKEAKEAVELCGFVVVRIVTNNYFANKTMFKLLGNGCFSTTVSHPLDNDRVIFLSFDPCHILKNIRSQFLERTLTDGSGMITGTFVQQLYEFQKHKTVKLARNLT</sequence>
<gene>
    <name evidence="1" type="ORF">HPB49_021272</name>
</gene>
<evidence type="ECO:0000313" key="1">
    <source>
        <dbReference type="EMBL" id="KAH7981065.1"/>
    </source>
</evidence>
<dbReference type="Proteomes" id="UP000821865">
    <property type="component" value="Chromosome 1"/>
</dbReference>
<dbReference type="EMBL" id="CM023470">
    <property type="protein sequence ID" value="KAH7981065.1"/>
    <property type="molecule type" value="Genomic_DNA"/>
</dbReference>
<reference evidence="1" key="1">
    <citation type="submission" date="2020-05" db="EMBL/GenBank/DDBJ databases">
        <title>Large-scale comparative analyses of tick genomes elucidate their genetic diversity and vector capacities.</title>
        <authorList>
            <person name="Jia N."/>
            <person name="Wang J."/>
            <person name="Shi W."/>
            <person name="Du L."/>
            <person name="Sun Y."/>
            <person name="Zhan W."/>
            <person name="Jiang J."/>
            <person name="Wang Q."/>
            <person name="Zhang B."/>
            <person name="Ji P."/>
            <person name="Sakyi L.B."/>
            <person name="Cui X."/>
            <person name="Yuan T."/>
            <person name="Jiang B."/>
            <person name="Yang W."/>
            <person name="Lam T.T.-Y."/>
            <person name="Chang Q."/>
            <person name="Ding S."/>
            <person name="Wang X."/>
            <person name="Zhu J."/>
            <person name="Ruan X."/>
            <person name="Zhao L."/>
            <person name="Wei J."/>
            <person name="Que T."/>
            <person name="Du C."/>
            <person name="Cheng J."/>
            <person name="Dai P."/>
            <person name="Han X."/>
            <person name="Huang E."/>
            <person name="Gao Y."/>
            <person name="Liu J."/>
            <person name="Shao H."/>
            <person name="Ye R."/>
            <person name="Li L."/>
            <person name="Wei W."/>
            <person name="Wang X."/>
            <person name="Wang C."/>
            <person name="Yang T."/>
            <person name="Huo Q."/>
            <person name="Li W."/>
            <person name="Guo W."/>
            <person name="Chen H."/>
            <person name="Zhou L."/>
            <person name="Ni X."/>
            <person name="Tian J."/>
            <person name="Zhou Y."/>
            <person name="Sheng Y."/>
            <person name="Liu T."/>
            <person name="Pan Y."/>
            <person name="Xia L."/>
            <person name="Li J."/>
            <person name="Zhao F."/>
            <person name="Cao W."/>
        </authorList>
    </citation>
    <scope>NUCLEOTIDE SEQUENCE</scope>
    <source>
        <strain evidence="1">Dsil-2018</strain>
    </source>
</reference>
<keyword evidence="2" id="KW-1185">Reference proteome</keyword>
<accession>A0ACB8E3I6</accession>
<organism evidence="1 2">
    <name type="scientific">Dermacentor silvarum</name>
    <name type="common">Tick</name>
    <dbReference type="NCBI Taxonomy" id="543639"/>
    <lineage>
        <taxon>Eukaryota</taxon>
        <taxon>Metazoa</taxon>
        <taxon>Ecdysozoa</taxon>
        <taxon>Arthropoda</taxon>
        <taxon>Chelicerata</taxon>
        <taxon>Arachnida</taxon>
        <taxon>Acari</taxon>
        <taxon>Parasitiformes</taxon>
        <taxon>Ixodida</taxon>
        <taxon>Ixodoidea</taxon>
        <taxon>Ixodidae</taxon>
        <taxon>Rhipicephalinae</taxon>
        <taxon>Dermacentor</taxon>
    </lineage>
</organism>
<evidence type="ECO:0000313" key="2">
    <source>
        <dbReference type="Proteomes" id="UP000821865"/>
    </source>
</evidence>
<protein>
    <submittedName>
        <fullName evidence="1">Uncharacterized protein</fullName>
    </submittedName>
</protein>
<name>A0ACB8E3I6_DERSI</name>
<comment type="caution">
    <text evidence="1">The sequence shown here is derived from an EMBL/GenBank/DDBJ whole genome shotgun (WGS) entry which is preliminary data.</text>
</comment>